<gene>
    <name evidence="1" type="ORF">FHS30_000889</name>
</gene>
<dbReference type="AlphaFoldDB" id="A0A839UJG2"/>
<comment type="caution">
    <text evidence="1">The sequence shown here is derived from an EMBL/GenBank/DDBJ whole genome shotgun (WGS) entry which is preliminary data.</text>
</comment>
<sequence>MNAQLPRVAPALGSTSTGLSPYFKSGAGTRVMVANDQRQILDAMYAMAAKPSSEGYHALSMTKAVDRLRAGGDLPNAQYQPHRPNRRCLVHSGFEIEYEVVPGVFGQGAIEILAIRLTRRDAKKTERAGMWAVESAKSASGPEWVAKTWLPDLSSVSKQSSLKIGVNGYFEDIEEAARYMPSHICKGSPKKEAELKKSGYHLFYSPVPGLLKSGWQSIMNSALVHTNAGKQKEASILTAYMQDAHERELNIEWTSHRGGSYVLTEAMKLLAKKQMDLKGKQSIFLSDNTSSHAVADSYRRKLNMDIAEPNWFNKGFGIGQMAGGSLFGVAEIQTGLTVLRKDTPADKVPGKGLQWVNDLGMTATKNYGSLAGASLLWGQFGIGAAGLVVAYQLLKIGAKCVPSLTNEYHTRKDQAESELLNKVYAKMNSGAK</sequence>
<evidence type="ECO:0000313" key="2">
    <source>
        <dbReference type="Proteomes" id="UP000559987"/>
    </source>
</evidence>
<accession>A0A839UJG2</accession>
<dbReference type="EMBL" id="JACHXZ010000001">
    <property type="protein sequence ID" value="MBB3167713.1"/>
    <property type="molecule type" value="Genomic_DNA"/>
</dbReference>
<dbReference type="Proteomes" id="UP000559987">
    <property type="component" value="Unassembled WGS sequence"/>
</dbReference>
<evidence type="ECO:0000313" key="1">
    <source>
        <dbReference type="EMBL" id="MBB3167713.1"/>
    </source>
</evidence>
<keyword evidence="2" id="KW-1185">Reference proteome</keyword>
<organism evidence="1 2">
    <name type="scientific">Simiduia aestuariiviva</name>
    <dbReference type="NCBI Taxonomy" id="1510459"/>
    <lineage>
        <taxon>Bacteria</taxon>
        <taxon>Pseudomonadati</taxon>
        <taxon>Pseudomonadota</taxon>
        <taxon>Gammaproteobacteria</taxon>
        <taxon>Cellvibrionales</taxon>
        <taxon>Cellvibrionaceae</taxon>
        <taxon>Simiduia</taxon>
    </lineage>
</organism>
<protein>
    <submittedName>
        <fullName evidence="1">Uncharacterized protein</fullName>
    </submittedName>
</protein>
<name>A0A839UJG2_9GAMM</name>
<proteinExistence type="predicted"/>
<dbReference type="RefSeq" id="WP_183908664.1">
    <property type="nucleotide sequence ID" value="NZ_JACHXZ010000001.1"/>
</dbReference>
<reference evidence="1 2" key="1">
    <citation type="submission" date="2020-08" db="EMBL/GenBank/DDBJ databases">
        <title>Genomic Encyclopedia of Type Strains, Phase III (KMG-III): the genomes of soil and plant-associated and newly described type strains.</title>
        <authorList>
            <person name="Whitman W."/>
        </authorList>
    </citation>
    <scope>NUCLEOTIDE SEQUENCE [LARGE SCALE GENOMIC DNA]</scope>
    <source>
        <strain evidence="1 2">CECT 8571</strain>
    </source>
</reference>